<accession>M9R5P4</accession>
<sequence>MAVVLLASVLIVRRVADVNCTGFGGGDRRFADAFGAMWLRDKQVVDILADLAVVQYHGWREASVARWQTLQFGNQRCAHRGSTKEDNVQLCKRDLRIVAMKRLQRADHRQNIGQVSCSGQSD</sequence>
<dbReference type="HOGENOM" id="CLU_2024349_0_0_5"/>
<dbReference type="EMBL" id="CP003740">
    <property type="protein sequence ID" value="AGI67098.1"/>
    <property type="molecule type" value="Genomic_DNA"/>
</dbReference>
<proteinExistence type="predicted"/>
<name>M9R5P4_9RHOB</name>
<keyword evidence="2" id="KW-1185">Reference proteome</keyword>
<organism evidence="1 2">
    <name type="scientific">Octadecabacter antarcticus 307</name>
    <dbReference type="NCBI Taxonomy" id="391626"/>
    <lineage>
        <taxon>Bacteria</taxon>
        <taxon>Pseudomonadati</taxon>
        <taxon>Pseudomonadota</taxon>
        <taxon>Alphaproteobacteria</taxon>
        <taxon>Rhodobacterales</taxon>
        <taxon>Roseobacteraceae</taxon>
        <taxon>Octadecabacter</taxon>
    </lineage>
</organism>
<dbReference type="STRING" id="391626.OAN307_c14220"/>
<dbReference type="KEGG" id="oat:OAN307_c14220"/>
<protein>
    <submittedName>
        <fullName evidence="1">Uncharacterized protein</fullName>
    </submittedName>
</protein>
<evidence type="ECO:0000313" key="2">
    <source>
        <dbReference type="Proteomes" id="UP000005307"/>
    </source>
</evidence>
<evidence type="ECO:0000313" key="1">
    <source>
        <dbReference type="EMBL" id="AGI67098.1"/>
    </source>
</evidence>
<dbReference type="Proteomes" id="UP000005307">
    <property type="component" value="Chromosome"/>
</dbReference>
<dbReference type="RefSeq" id="WP_015499134.1">
    <property type="nucleotide sequence ID" value="NC_020911.1"/>
</dbReference>
<dbReference type="AlphaFoldDB" id="M9R5P4"/>
<reference evidence="1 2" key="1">
    <citation type="journal article" date="2013" name="PLoS ONE">
        <title>Poles Apart: Arctic and Antarctic Octadecabacter strains Share High Genome Plasticity and a New Type of Xanthorhodopsin.</title>
        <authorList>
            <person name="Vollmers J."/>
            <person name="Voget S."/>
            <person name="Dietrich S."/>
            <person name="Gollnow K."/>
            <person name="Smits M."/>
            <person name="Meyer K."/>
            <person name="Brinkhoff T."/>
            <person name="Simon M."/>
            <person name="Daniel R."/>
        </authorList>
    </citation>
    <scope>NUCLEOTIDE SEQUENCE [LARGE SCALE GENOMIC DNA]</scope>
    <source>
        <strain evidence="1 2">307</strain>
    </source>
</reference>
<gene>
    <name evidence="1" type="ORF">OAN307_c14220</name>
</gene>